<proteinExistence type="predicted"/>
<organism evidence="3 4">
    <name type="scientific">Paractinoplanes rishiriensis</name>
    <dbReference type="NCBI Taxonomy" id="1050105"/>
    <lineage>
        <taxon>Bacteria</taxon>
        <taxon>Bacillati</taxon>
        <taxon>Actinomycetota</taxon>
        <taxon>Actinomycetes</taxon>
        <taxon>Micromonosporales</taxon>
        <taxon>Micromonosporaceae</taxon>
        <taxon>Paractinoplanes</taxon>
    </lineage>
</organism>
<reference evidence="3" key="1">
    <citation type="submission" date="2021-01" db="EMBL/GenBank/DDBJ databases">
        <title>Whole genome shotgun sequence of Actinoplanes rishiriensis NBRC 108556.</title>
        <authorList>
            <person name="Komaki H."/>
            <person name="Tamura T."/>
        </authorList>
    </citation>
    <scope>NUCLEOTIDE SEQUENCE</scope>
    <source>
        <strain evidence="3">NBRC 108556</strain>
    </source>
</reference>
<feature type="transmembrane region" description="Helical" evidence="2">
    <location>
        <begin position="31"/>
        <end position="48"/>
    </location>
</feature>
<dbReference type="Proteomes" id="UP000636960">
    <property type="component" value="Unassembled WGS sequence"/>
</dbReference>
<comment type="caution">
    <text evidence="3">The sequence shown here is derived from an EMBL/GenBank/DDBJ whole genome shotgun (WGS) entry which is preliminary data.</text>
</comment>
<evidence type="ECO:0000256" key="1">
    <source>
        <dbReference type="SAM" id="MobiDB-lite"/>
    </source>
</evidence>
<keyword evidence="2" id="KW-0472">Membrane</keyword>
<feature type="region of interest" description="Disordered" evidence="1">
    <location>
        <begin position="147"/>
        <end position="280"/>
    </location>
</feature>
<evidence type="ECO:0000313" key="3">
    <source>
        <dbReference type="EMBL" id="GIF01541.1"/>
    </source>
</evidence>
<accession>A0A919N1I4</accession>
<keyword evidence="2" id="KW-1133">Transmembrane helix</keyword>
<sequence>MAARGYVPFVVLAPLAVSVTVWAATDSTWRAYVVPVLAVAGLVAAWPGGGRRERVAFVLSFVGLVAVWLGAGAPGLRRAVVVAVGAVLAASVVWCVDRVERTTSDRLNAAHHEQMRRLTAEHRDLVAGLRREHRATIIELERSLRAATARPTAGDAPAVSAGRRSEPSGDAATDSDSRRPQLWTGFPTPRGRSMGRAPEARGEESGLRSPSAARPSRRASNGFDSGAPAHRRGDRDVSLPTDREEGPHRPRRRPGNVGLAAAIRRSSTPRSGRRYTRDTAEGDRHPVIRIVRSRGVLIGDHGKQVNEYTIRMRLPELSFAQVLRLTRVRYALKLLARMPRDADARARAVKAIRLHAVSRGPALRYRVPHAKVRFIRARSSEPGHIVIDRSSRVVIGDRRRQHNRFTLRADRVEADVGALLRDCRAIAEALVDAVVSGRTGRLERSVQARFGHMMRAAPDDRLSVRVAPSESRSIEISEARGAVSGVDVEVQEKVHPRIGRTRRFRVPSLDEVARSDGREDRRPGSGGRAEDMRNDRWLDESLEPRGRTDPTLGRGLDDFGM</sequence>
<gene>
    <name evidence="3" type="ORF">Ari01nite_90050</name>
</gene>
<keyword evidence="2" id="KW-0812">Transmembrane</keyword>
<feature type="compositionally biased region" description="Basic and acidic residues" evidence="1">
    <location>
        <begin position="231"/>
        <end position="248"/>
    </location>
</feature>
<feature type="compositionally biased region" description="Basic and acidic residues" evidence="1">
    <location>
        <begin position="511"/>
        <end position="548"/>
    </location>
</feature>
<evidence type="ECO:0000256" key="2">
    <source>
        <dbReference type="SAM" id="Phobius"/>
    </source>
</evidence>
<feature type="transmembrane region" description="Helical" evidence="2">
    <location>
        <begin position="55"/>
        <end position="73"/>
    </location>
</feature>
<dbReference type="EMBL" id="BOMV01000106">
    <property type="protein sequence ID" value="GIF01541.1"/>
    <property type="molecule type" value="Genomic_DNA"/>
</dbReference>
<dbReference type="AlphaFoldDB" id="A0A919N1I4"/>
<keyword evidence="4" id="KW-1185">Reference proteome</keyword>
<feature type="compositionally biased region" description="Low complexity" evidence="1">
    <location>
        <begin position="208"/>
        <end position="220"/>
    </location>
</feature>
<name>A0A919N1I4_9ACTN</name>
<evidence type="ECO:0000313" key="4">
    <source>
        <dbReference type="Proteomes" id="UP000636960"/>
    </source>
</evidence>
<feature type="region of interest" description="Disordered" evidence="1">
    <location>
        <begin position="509"/>
        <end position="561"/>
    </location>
</feature>
<feature type="transmembrane region" description="Helical" evidence="2">
    <location>
        <begin position="7"/>
        <end position="25"/>
    </location>
</feature>
<protein>
    <submittedName>
        <fullName evidence="3">Uncharacterized protein</fullName>
    </submittedName>
</protein>